<protein>
    <submittedName>
        <fullName evidence="3">GNAT family N-acetyltransferase</fullName>
        <ecNumber evidence="3">2.3.1.-</ecNumber>
    </submittedName>
</protein>
<dbReference type="AlphaFoldDB" id="A0ABD5Z9Q2"/>
<feature type="compositionally biased region" description="Basic and acidic residues" evidence="1">
    <location>
        <begin position="49"/>
        <end position="62"/>
    </location>
</feature>
<accession>A0ABD5Z9Q2</accession>
<feature type="region of interest" description="Disordered" evidence="1">
    <location>
        <begin position="159"/>
        <end position="179"/>
    </location>
</feature>
<evidence type="ECO:0000256" key="1">
    <source>
        <dbReference type="SAM" id="MobiDB-lite"/>
    </source>
</evidence>
<feature type="region of interest" description="Disordered" evidence="1">
    <location>
        <begin position="37"/>
        <end position="62"/>
    </location>
</feature>
<dbReference type="InterPro" id="IPR000182">
    <property type="entry name" value="GNAT_dom"/>
</dbReference>
<dbReference type="SUPFAM" id="SSF55729">
    <property type="entry name" value="Acyl-CoA N-acyltransferases (Nat)"/>
    <property type="match status" value="1"/>
</dbReference>
<dbReference type="EMBL" id="JBHTAA010000001">
    <property type="protein sequence ID" value="MFC7201960.1"/>
    <property type="molecule type" value="Genomic_DNA"/>
</dbReference>
<comment type="caution">
    <text evidence="3">The sequence shown here is derived from an EMBL/GenBank/DDBJ whole genome shotgun (WGS) entry which is preliminary data.</text>
</comment>
<sequence length="202" mass="22485">MEFAVLGWPADGPRLRLDYRRFTYAGKFITTKTGKAVLSDPEAPLPPLSDERPPPADGPEHLGELRDDVLAAVAFNEDRTDSDTLWIRYITVRRDRRGEGLGPVLLSKFVDAAAEYGYDRLRIATNNPFAYEACHKAGFGFTGRETGLAELVLERPTDRPASVSKETYQSGLDRYRARDLGDDEHEFLASRKGADPPVVADE</sequence>
<feature type="domain" description="N-acetyltransferase" evidence="2">
    <location>
        <begin position="17"/>
        <end position="158"/>
    </location>
</feature>
<keyword evidence="3" id="KW-0012">Acyltransferase</keyword>
<gene>
    <name evidence="3" type="ORF">ACFQJC_00385</name>
</gene>
<dbReference type="RefSeq" id="WP_390221265.1">
    <property type="nucleotide sequence ID" value="NZ_JBHTAA010000001.1"/>
</dbReference>
<dbReference type="Pfam" id="PF00583">
    <property type="entry name" value="Acetyltransf_1"/>
    <property type="match status" value="1"/>
</dbReference>
<dbReference type="Gene3D" id="3.40.630.30">
    <property type="match status" value="1"/>
</dbReference>
<organism evidence="3 4">
    <name type="scientific">Haloferax namakaokahaiae</name>
    <dbReference type="NCBI Taxonomy" id="1748331"/>
    <lineage>
        <taxon>Archaea</taxon>
        <taxon>Methanobacteriati</taxon>
        <taxon>Methanobacteriota</taxon>
        <taxon>Stenosarchaea group</taxon>
        <taxon>Halobacteria</taxon>
        <taxon>Halobacteriales</taxon>
        <taxon>Haloferacaceae</taxon>
        <taxon>Haloferax</taxon>
    </lineage>
</organism>
<evidence type="ECO:0000313" key="3">
    <source>
        <dbReference type="EMBL" id="MFC7201960.1"/>
    </source>
</evidence>
<evidence type="ECO:0000259" key="2">
    <source>
        <dbReference type="PROSITE" id="PS51186"/>
    </source>
</evidence>
<keyword evidence="4" id="KW-1185">Reference proteome</keyword>
<dbReference type="GO" id="GO:0016746">
    <property type="term" value="F:acyltransferase activity"/>
    <property type="evidence" value="ECO:0007669"/>
    <property type="project" value="UniProtKB-KW"/>
</dbReference>
<dbReference type="InterPro" id="IPR016181">
    <property type="entry name" value="Acyl_CoA_acyltransferase"/>
</dbReference>
<dbReference type="EC" id="2.3.1.-" evidence="3"/>
<dbReference type="PROSITE" id="PS51186">
    <property type="entry name" value="GNAT"/>
    <property type="match status" value="1"/>
</dbReference>
<dbReference type="CDD" id="cd04301">
    <property type="entry name" value="NAT_SF"/>
    <property type="match status" value="1"/>
</dbReference>
<evidence type="ECO:0000313" key="4">
    <source>
        <dbReference type="Proteomes" id="UP001596481"/>
    </source>
</evidence>
<reference evidence="3 4" key="1">
    <citation type="journal article" date="2019" name="Int. J. Syst. Evol. Microbiol.">
        <title>The Global Catalogue of Microorganisms (GCM) 10K type strain sequencing project: providing services to taxonomists for standard genome sequencing and annotation.</title>
        <authorList>
            <consortium name="The Broad Institute Genomics Platform"/>
            <consortium name="The Broad Institute Genome Sequencing Center for Infectious Disease"/>
            <person name="Wu L."/>
            <person name="Ma J."/>
        </authorList>
    </citation>
    <scope>NUCLEOTIDE SEQUENCE [LARGE SCALE GENOMIC DNA]</scope>
    <source>
        <strain evidence="3 4">DSM 29988</strain>
    </source>
</reference>
<keyword evidence="3" id="KW-0808">Transferase</keyword>
<proteinExistence type="predicted"/>
<dbReference type="Proteomes" id="UP001596481">
    <property type="component" value="Unassembled WGS sequence"/>
</dbReference>
<name>A0ABD5Z9Q2_9EURY</name>